<evidence type="ECO:0000313" key="2">
    <source>
        <dbReference type="EMBL" id="KAF0751492.1"/>
    </source>
</evidence>
<dbReference type="Proteomes" id="UP000478052">
    <property type="component" value="Unassembled WGS sequence"/>
</dbReference>
<reference evidence="2 3" key="1">
    <citation type="submission" date="2019-08" db="EMBL/GenBank/DDBJ databases">
        <title>Whole genome of Aphis craccivora.</title>
        <authorList>
            <person name="Voronova N.V."/>
            <person name="Shulinski R.S."/>
            <person name="Bandarenka Y.V."/>
            <person name="Zhorov D.G."/>
            <person name="Warner D."/>
        </authorList>
    </citation>
    <scope>NUCLEOTIDE SEQUENCE [LARGE SCALE GENOMIC DNA]</scope>
    <source>
        <strain evidence="2">180601</strain>
        <tissue evidence="2">Whole Body</tissue>
    </source>
</reference>
<evidence type="ECO:0000256" key="1">
    <source>
        <dbReference type="SAM" id="MobiDB-lite"/>
    </source>
</evidence>
<feature type="region of interest" description="Disordered" evidence="1">
    <location>
        <begin position="1"/>
        <end position="24"/>
    </location>
</feature>
<evidence type="ECO:0000313" key="3">
    <source>
        <dbReference type="Proteomes" id="UP000478052"/>
    </source>
</evidence>
<name>A0A6G0Y9G2_APHCR</name>
<sequence>MRADGRTPGENSRNRTLPGASGNQSGLCSEISGAFGNLSGVSCRGFGRSDGEASQSSISVEKRVHFADSLLIPQNEWNMARASLPEFVGKRE</sequence>
<feature type="compositionally biased region" description="Polar residues" evidence="1">
    <location>
        <begin position="9"/>
        <end position="24"/>
    </location>
</feature>
<dbReference type="EMBL" id="VUJU01005355">
    <property type="protein sequence ID" value="KAF0751492.1"/>
    <property type="molecule type" value="Genomic_DNA"/>
</dbReference>
<keyword evidence="3" id="KW-1185">Reference proteome</keyword>
<organism evidence="2 3">
    <name type="scientific">Aphis craccivora</name>
    <name type="common">Cowpea aphid</name>
    <dbReference type="NCBI Taxonomy" id="307492"/>
    <lineage>
        <taxon>Eukaryota</taxon>
        <taxon>Metazoa</taxon>
        <taxon>Ecdysozoa</taxon>
        <taxon>Arthropoda</taxon>
        <taxon>Hexapoda</taxon>
        <taxon>Insecta</taxon>
        <taxon>Pterygota</taxon>
        <taxon>Neoptera</taxon>
        <taxon>Paraneoptera</taxon>
        <taxon>Hemiptera</taxon>
        <taxon>Sternorrhyncha</taxon>
        <taxon>Aphidomorpha</taxon>
        <taxon>Aphidoidea</taxon>
        <taxon>Aphididae</taxon>
        <taxon>Aphidini</taxon>
        <taxon>Aphis</taxon>
        <taxon>Aphis</taxon>
    </lineage>
</organism>
<gene>
    <name evidence="2" type="ORF">FWK35_00015564</name>
</gene>
<dbReference type="AlphaFoldDB" id="A0A6G0Y9G2"/>
<accession>A0A6G0Y9G2</accession>
<proteinExistence type="predicted"/>
<comment type="caution">
    <text evidence="2">The sequence shown here is derived from an EMBL/GenBank/DDBJ whole genome shotgun (WGS) entry which is preliminary data.</text>
</comment>
<protein>
    <submittedName>
        <fullName evidence="2">Activity-regulated cytoskeleton-associated protein</fullName>
    </submittedName>
</protein>